<accession>Q6LQ63</accession>
<dbReference type="eggNOG" id="ENOG503254U">
    <property type="taxonomic scope" value="Bacteria"/>
</dbReference>
<dbReference type="HOGENOM" id="CLU_2452038_0_0_6"/>
<proteinExistence type="predicted"/>
<dbReference type="RefSeq" id="WP_011218854.1">
    <property type="nucleotide sequence ID" value="NC_006370.1"/>
</dbReference>
<evidence type="ECO:0000313" key="1">
    <source>
        <dbReference type="EMBL" id="CAG20563.1"/>
    </source>
</evidence>
<reference evidence="2" key="1">
    <citation type="journal article" date="2005" name="Science">
        <title>Life at depth: Photobacterium profundum genome sequence and expression analysis.</title>
        <authorList>
            <person name="Vezzi A."/>
            <person name="Campanaro S."/>
            <person name="D'Angelo M."/>
            <person name="Simonato F."/>
            <person name="Vitulo N."/>
            <person name="Lauro F.M."/>
            <person name="Cestaro A."/>
            <person name="Malacrida G."/>
            <person name="Simionati B."/>
            <person name="Cannata N."/>
            <person name="Romualdi C."/>
            <person name="Bartlett D.H."/>
            <person name="Valle G."/>
        </authorList>
    </citation>
    <scope>NUCLEOTIDE SEQUENCE [LARGE SCALE GENOMIC DNA]</scope>
    <source>
        <strain evidence="2">ATCC BAA-1253 / SS9</strain>
    </source>
</reference>
<organism evidence="1 2">
    <name type="scientific">Photobacterium profundum (strain SS9)</name>
    <dbReference type="NCBI Taxonomy" id="298386"/>
    <lineage>
        <taxon>Bacteria</taxon>
        <taxon>Pseudomonadati</taxon>
        <taxon>Pseudomonadota</taxon>
        <taxon>Gammaproteobacteria</taxon>
        <taxon>Vibrionales</taxon>
        <taxon>Vibrionaceae</taxon>
        <taxon>Photobacterium</taxon>
    </lineage>
</organism>
<dbReference type="AlphaFoldDB" id="Q6LQ63"/>
<evidence type="ECO:0000313" key="2">
    <source>
        <dbReference type="Proteomes" id="UP000000593"/>
    </source>
</evidence>
<gene>
    <name evidence="1" type="ordered locus">PBPRA2166</name>
</gene>
<keyword evidence="2" id="KW-1185">Reference proteome</keyword>
<name>Q6LQ63_PHOPR</name>
<sequence length="89" mass="9723">MKKCPAIVNITFDEESIKGIEQIKELHDLEKHGRIWLTIGNLFSIFGGSSFRGATAGNVKEVFKLIPSDTLQTVAKVTAKGFASEANQT</sequence>
<dbReference type="EMBL" id="CR378670">
    <property type="protein sequence ID" value="CAG20563.1"/>
    <property type="molecule type" value="Genomic_DNA"/>
</dbReference>
<protein>
    <submittedName>
        <fullName evidence="1">Uncharacterized protein</fullName>
    </submittedName>
</protein>
<dbReference type="KEGG" id="ppr:PBPRA2166"/>
<dbReference type="Proteomes" id="UP000000593">
    <property type="component" value="Chromosome 1"/>
</dbReference>